<evidence type="ECO:0000259" key="7">
    <source>
        <dbReference type="Pfam" id="PF00557"/>
    </source>
</evidence>
<dbReference type="AlphaFoldDB" id="A0A0W4ZV98"/>
<dbReference type="InterPro" id="IPR036005">
    <property type="entry name" value="Creatinase/aminopeptidase-like"/>
</dbReference>
<dbReference type="Pfam" id="PF01321">
    <property type="entry name" value="Creatinase_N"/>
    <property type="match status" value="1"/>
</dbReference>
<dbReference type="GO" id="GO:0046872">
    <property type="term" value="F:metal ion binding"/>
    <property type="evidence" value="ECO:0007669"/>
    <property type="project" value="UniProtKB-KW"/>
</dbReference>
<accession>A0A0W4ZV98</accession>
<dbReference type="SUPFAM" id="SSF53092">
    <property type="entry name" value="Creatinase/prolidase N-terminal domain"/>
    <property type="match status" value="1"/>
</dbReference>
<dbReference type="Gene3D" id="3.90.230.10">
    <property type="entry name" value="Creatinase/methionine aminopeptidase superfamily"/>
    <property type="match status" value="1"/>
</dbReference>
<dbReference type="Pfam" id="PF16188">
    <property type="entry name" value="Peptidase_M24_C"/>
    <property type="match status" value="1"/>
</dbReference>
<dbReference type="STRING" id="1408657.A0A0W4ZV98"/>
<feature type="domain" description="Peptidase M24 C-terminal" evidence="9">
    <location>
        <begin position="545"/>
        <end position="604"/>
    </location>
</feature>
<protein>
    <recommendedName>
        <fullName evidence="12">Xaa-Pro aminopeptidase P</fullName>
    </recommendedName>
</protein>
<dbReference type="Gene3D" id="3.40.350.10">
    <property type="entry name" value="Creatinase/prolidase N-terminal domain"/>
    <property type="match status" value="2"/>
</dbReference>
<dbReference type="FunFam" id="3.90.230.10:FF:000007">
    <property type="entry name" value="Xaa-Pro aminopeptidase P"/>
    <property type="match status" value="1"/>
</dbReference>
<evidence type="ECO:0000256" key="1">
    <source>
        <dbReference type="ARBA" id="ARBA00001936"/>
    </source>
</evidence>
<name>A0A0W4ZV98_PNEJ7</name>
<dbReference type="InterPro" id="IPR032416">
    <property type="entry name" value="Peptidase_M24_C"/>
</dbReference>
<comment type="cofactor">
    <cofactor evidence="1">
        <name>Mn(2+)</name>
        <dbReference type="ChEBI" id="CHEBI:29035"/>
    </cofactor>
</comment>
<gene>
    <name evidence="10" type="ORF">T551_00402</name>
</gene>
<evidence type="ECO:0000259" key="8">
    <source>
        <dbReference type="Pfam" id="PF01321"/>
    </source>
</evidence>
<evidence type="ECO:0000256" key="4">
    <source>
        <dbReference type="ARBA" id="ARBA00022801"/>
    </source>
</evidence>
<keyword evidence="4" id="KW-0378">Hydrolase</keyword>
<dbReference type="Pfam" id="PF16189">
    <property type="entry name" value="Creatinase_N_2"/>
    <property type="match status" value="1"/>
</dbReference>
<dbReference type="RefSeq" id="XP_018231003.1">
    <property type="nucleotide sequence ID" value="XM_018372669.1"/>
</dbReference>
<dbReference type="Pfam" id="PF00557">
    <property type="entry name" value="Peptidase_M24"/>
    <property type="match status" value="1"/>
</dbReference>
<evidence type="ECO:0000256" key="5">
    <source>
        <dbReference type="ARBA" id="ARBA00023211"/>
    </source>
</evidence>
<evidence type="ECO:0000256" key="6">
    <source>
        <dbReference type="RuleBase" id="RU000590"/>
    </source>
</evidence>
<dbReference type="CDD" id="cd01085">
    <property type="entry name" value="APP"/>
    <property type="match status" value="1"/>
</dbReference>
<comment type="caution">
    <text evidence="10">The sequence shown here is derived from an EMBL/GenBank/DDBJ whole genome shotgun (WGS) entry which is preliminary data.</text>
</comment>
<dbReference type="VEuPathDB" id="FungiDB:T551_00402"/>
<dbReference type="GO" id="GO:0005737">
    <property type="term" value="C:cytoplasm"/>
    <property type="evidence" value="ECO:0007669"/>
    <property type="project" value="UniProtKB-ARBA"/>
</dbReference>
<dbReference type="FunFam" id="3.40.350.10:FF:000003">
    <property type="entry name" value="Xaa-pro aminopeptidase P"/>
    <property type="match status" value="1"/>
</dbReference>
<dbReference type="InterPro" id="IPR000587">
    <property type="entry name" value="Creatinase_N"/>
</dbReference>
<evidence type="ECO:0000256" key="2">
    <source>
        <dbReference type="ARBA" id="ARBA00008766"/>
    </source>
</evidence>
<feature type="domain" description="Creatinase N-terminal" evidence="8">
    <location>
        <begin position="14"/>
        <end position="141"/>
    </location>
</feature>
<dbReference type="InterPro" id="IPR000994">
    <property type="entry name" value="Pept_M24"/>
</dbReference>
<dbReference type="PROSITE" id="PS00491">
    <property type="entry name" value="PROLINE_PEPTIDASE"/>
    <property type="match status" value="1"/>
</dbReference>
<dbReference type="Proteomes" id="UP000053447">
    <property type="component" value="Unassembled WGS sequence"/>
</dbReference>
<evidence type="ECO:0000256" key="3">
    <source>
        <dbReference type="ARBA" id="ARBA00022723"/>
    </source>
</evidence>
<evidence type="ECO:0008006" key="12">
    <source>
        <dbReference type="Google" id="ProtNLM"/>
    </source>
</evidence>
<dbReference type="PANTHER" id="PTHR43763">
    <property type="entry name" value="XAA-PRO AMINOPEPTIDASE 1"/>
    <property type="match status" value="1"/>
</dbReference>
<proteinExistence type="inferred from homology"/>
<dbReference type="OrthoDB" id="9995434at2759"/>
<dbReference type="EMBL" id="LFWA01000002">
    <property type="protein sequence ID" value="KTW32311.1"/>
    <property type="molecule type" value="Genomic_DNA"/>
</dbReference>
<keyword evidence="3 6" id="KW-0479">Metal-binding</keyword>
<dbReference type="InterPro" id="IPR001131">
    <property type="entry name" value="Peptidase_M24B_aminopep-P_CS"/>
</dbReference>
<evidence type="ECO:0000313" key="11">
    <source>
        <dbReference type="Proteomes" id="UP000053447"/>
    </source>
</evidence>
<dbReference type="InterPro" id="IPR029149">
    <property type="entry name" value="Creatin/AminoP/Spt16_N"/>
</dbReference>
<sequence length="607" mass="68290">MTTQSSTVPTGHLLEQLRCLMKENGINFYIVPSRDVHSSEYIADSDARRAFISGFNGSAGCAVISETEACMFTDGRYFLQASQQLDKNWTLMKLGLSGVPTWQEWIVQNASKGKVVGVDSSLISFNEAKTLSKKLEQSDAKLLGSNSNLIDEVWGNERPERPLNPVIVHPVEFAGEEPCSKISKVSKVLKEKKAYAFLVTMLDEIAWLFNLRGTDIPYNPVFFAYALVMYNDVILYIDNRKLDCHVKKHLKDVKIKPYESIFSDLESLRDKLEGKKVIISDTASWALAIALGETNIEVMRSPICDAKAVKNKTEIDGMRNCHIRDGVALVKFFAWLEEFLKNQGILDEVDAADQLEIYRKEQAYFMGLSFPTISSSGKNGAIIHYKPEKLSCSSININQIYLCDSGAQYSDGTTDVTRTYHFGVPTLREKLTFTLVLKGHIAIAKAIFPKGTNGYTLDILARQYLWNIGLDYLHGTGHGVGSFLNVHEPPIGIALRQEYIELPFLPGMVVSDEPGYYENGSYGQRIESIIAVKEVSTPNNFADKQFYGFEYLTMCPIGLNLIDTTLLDESEKQWLNDYHALVLQTLSPFLKDDTRAYEWLKKETLLI</sequence>
<dbReference type="PANTHER" id="PTHR43763:SF6">
    <property type="entry name" value="XAA-PRO AMINOPEPTIDASE 1"/>
    <property type="match status" value="1"/>
</dbReference>
<reference evidence="11" key="1">
    <citation type="journal article" date="2016" name="Nat. Commun.">
        <title>Genome analysis of three Pneumocystis species reveals adaptation mechanisms to life exclusively in mammalian hosts.</title>
        <authorList>
            <person name="Ma L."/>
            <person name="Chen Z."/>
            <person name="Huang D.W."/>
            <person name="Kutty G."/>
            <person name="Ishihara M."/>
            <person name="Wang H."/>
            <person name="Abouelleil A."/>
            <person name="Bishop L."/>
            <person name="Davey E."/>
            <person name="Deng R."/>
            <person name="Deng X."/>
            <person name="Fan L."/>
            <person name="Fantoni G."/>
            <person name="Fitzgerald M."/>
            <person name="Gogineni E."/>
            <person name="Goldberg J.M."/>
            <person name="Handley G."/>
            <person name="Hu X."/>
            <person name="Huber C."/>
            <person name="Jiao X."/>
            <person name="Jones K."/>
            <person name="Levin J.Z."/>
            <person name="Liu Y."/>
            <person name="Macdonald P."/>
            <person name="Melnikov A."/>
            <person name="Raley C."/>
            <person name="Sassi M."/>
            <person name="Sherman B.T."/>
            <person name="Song X."/>
            <person name="Sykes S."/>
            <person name="Tran B."/>
            <person name="Walsh L."/>
            <person name="Xia Y."/>
            <person name="Yang J."/>
            <person name="Young S."/>
            <person name="Zeng Q."/>
            <person name="Zheng X."/>
            <person name="Stephens R."/>
            <person name="Nusbaum C."/>
            <person name="Birren B.W."/>
            <person name="Azadi P."/>
            <person name="Lempicki R.A."/>
            <person name="Cuomo C.A."/>
            <person name="Kovacs J.A."/>
        </authorList>
    </citation>
    <scope>NUCLEOTIDE SEQUENCE [LARGE SCALE GENOMIC DNA]</scope>
    <source>
        <strain evidence="11">RU7</strain>
    </source>
</reference>
<dbReference type="eggNOG" id="KOG2413">
    <property type="taxonomic scope" value="Eukaryota"/>
</dbReference>
<feature type="domain" description="Peptidase M24" evidence="7">
    <location>
        <begin position="317"/>
        <end position="534"/>
    </location>
</feature>
<dbReference type="InterPro" id="IPR033740">
    <property type="entry name" value="Pept_M24B"/>
</dbReference>
<dbReference type="GO" id="GO:0070006">
    <property type="term" value="F:metalloaminopeptidase activity"/>
    <property type="evidence" value="ECO:0007669"/>
    <property type="project" value="InterPro"/>
</dbReference>
<dbReference type="SUPFAM" id="SSF55920">
    <property type="entry name" value="Creatinase/aminopeptidase"/>
    <property type="match status" value="1"/>
</dbReference>
<comment type="similarity">
    <text evidence="2 6">Belongs to the peptidase M24B family.</text>
</comment>
<evidence type="ECO:0000259" key="9">
    <source>
        <dbReference type="Pfam" id="PF16188"/>
    </source>
</evidence>
<evidence type="ECO:0000313" key="10">
    <source>
        <dbReference type="EMBL" id="KTW32311.1"/>
    </source>
</evidence>
<dbReference type="GeneID" id="28938924"/>
<organism evidence="10 11">
    <name type="scientific">Pneumocystis jirovecii (strain RU7)</name>
    <name type="common">Human pneumocystis pneumonia agent</name>
    <dbReference type="NCBI Taxonomy" id="1408657"/>
    <lineage>
        <taxon>Eukaryota</taxon>
        <taxon>Fungi</taxon>
        <taxon>Dikarya</taxon>
        <taxon>Ascomycota</taxon>
        <taxon>Taphrinomycotina</taxon>
        <taxon>Pneumocystomycetes</taxon>
        <taxon>Pneumocystaceae</taxon>
        <taxon>Pneumocystis</taxon>
    </lineage>
</organism>
<keyword evidence="5" id="KW-0464">Manganese</keyword>
<keyword evidence="11" id="KW-1185">Reference proteome</keyword>
<dbReference type="InterPro" id="IPR050422">
    <property type="entry name" value="X-Pro_aminopeptidase_P"/>
</dbReference>